<comment type="caution">
    <text evidence="7">The sequence shown here is derived from an EMBL/GenBank/DDBJ whole genome shotgun (WGS) entry which is preliminary data.</text>
</comment>
<reference evidence="8 9" key="2">
    <citation type="submission" date="2024-05" db="EMBL/GenBank/DDBJ databases">
        <authorList>
            <person name="Chen Y."/>
            <person name="Shah S."/>
            <person name="Dougan E. K."/>
            <person name="Thang M."/>
            <person name="Chan C."/>
        </authorList>
    </citation>
    <scope>NUCLEOTIDE SEQUENCE [LARGE SCALE GENOMIC DNA]</scope>
</reference>
<evidence type="ECO:0000256" key="4">
    <source>
        <dbReference type="ARBA" id="ARBA00022468"/>
    </source>
</evidence>
<keyword evidence="4" id="KW-0343">GTPase activation</keyword>
<evidence type="ECO:0000256" key="5">
    <source>
        <dbReference type="ARBA" id="ARBA00022490"/>
    </source>
</evidence>
<dbReference type="EMBL" id="CAMXCT020005490">
    <property type="protein sequence ID" value="CAL1165865.1"/>
    <property type="molecule type" value="Genomic_DNA"/>
</dbReference>
<proteinExistence type="inferred from homology"/>
<dbReference type="InterPro" id="IPR026147">
    <property type="entry name" value="Rab3GAP1_conserved"/>
</dbReference>
<reference evidence="7" key="1">
    <citation type="submission" date="2022-10" db="EMBL/GenBank/DDBJ databases">
        <authorList>
            <person name="Chen Y."/>
            <person name="Dougan E. K."/>
            <person name="Chan C."/>
            <person name="Rhodes N."/>
            <person name="Thang M."/>
        </authorList>
    </citation>
    <scope>NUCLEOTIDE SEQUENCE</scope>
</reference>
<keyword evidence="9" id="KW-1185">Reference proteome</keyword>
<feature type="domain" description="Rab3GAP catalytic subunit conserved" evidence="6">
    <location>
        <begin position="277"/>
        <end position="340"/>
    </location>
</feature>
<dbReference type="InterPro" id="IPR045700">
    <property type="entry name" value="Rab3GAP1"/>
</dbReference>
<dbReference type="GO" id="GO:0005096">
    <property type="term" value="F:GTPase activator activity"/>
    <property type="evidence" value="ECO:0007669"/>
    <property type="project" value="UniProtKB-KW"/>
</dbReference>
<dbReference type="Pfam" id="PF13890">
    <property type="entry name" value="Rab3-GTPase_cat"/>
    <property type="match status" value="1"/>
</dbReference>
<comment type="subcellular location">
    <subcellularLocation>
        <location evidence="1">Cytoplasm</location>
    </subcellularLocation>
</comment>
<organism evidence="7">
    <name type="scientific">Cladocopium goreaui</name>
    <dbReference type="NCBI Taxonomy" id="2562237"/>
    <lineage>
        <taxon>Eukaryota</taxon>
        <taxon>Sar</taxon>
        <taxon>Alveolata</taxon>
        <taxon>Dinophyceae</taxon>
        <taxon>Suessiales</taxon>
        <taxon>Symbiodiniaceae</taxon>
        <taxon>Cladocopium</taxon>
    </lineage>
</organism>
<name>A0A9P1GGB7_9DINO</name>
<dbReference type="PANTHER" id="PTHR21422">
    <property type="entry name" value="RAB3 GTPASE-ACTIVATING PROTEIN CATALYTIC SUBUNIT"/>
    <property type="match status" value="1"/>
</dbReference>
<dbReference type="GO" id="GO:0005737">
    <property type="term" value="C:cytoplasm"/>
    <property type="evidence" value="ECO:0007669"/>
    <property type="project" value="UniProtKB-SubCell"/>
</dbReference>
<keyword evidence="5" id="KW-0963">Cytoplasm</keyword>
<dbReference type="OrthoDB" id="17346at2759"/>
<evidence type="ECO:0000313" key="9">
    <source>
        <dbReference type="Proteomes" id="UP001152797"/>
    </source>
</evidence>
<gene>
    <name evidence="7" type="ORF">C1SCF055_LOCUS37549</name>
</gene>
<evidence type="ECO:0000313" key="8">
    <source>
        <dbReference type="EMBL" id="CAL4799802.1"/>
    </source>
</evidence>
<sequence>MMVGARFTYSADHFEAWQSGDSVNMVNDRDPIESMKLHCLWPAFRLGAFQDDANSSELLPQEAPYWKLRLLRCGDGANAAPCTARLQALLGFRREAKQIRSAEQSMQTQVPKTAMASLTAAIQESLESILLPTAGEMEQMTESCMTSPVVPAAAVANGLDKHGVFPAARRGGRLVQMAEFSARMRCFKGAVMLWCSVLGRMRQQWDALEAPAGASPPTHRVPARGVRTEFFDSSMCLAQQKMELLQRSIQQARNEARDARGALVQPNTEATDLASGAIKAPALLHSALLTDDLLLQRDTASASILDSTERAELDGREMRADMAAFKAENSAAQLGDFFRWREEMEGLSLKPFPSEWLREIWDQTEAKLALEQQQKLFEPFREAEMALHYLESIEGPQLLLQLFRVLLRNTLEELNQQMAEAGNPTYLRVLRDRVVSTSSQAFRSGAATVAEEVDVQATLEELAEFPEEENLQSILAALEVLESSTRLASSIRAKLGDHADGLLEDLLTEGEADVTLPEQRLAIEVLFEQSKALGGRRRHLRPSGAPLGRDEVKTALGVFESLPLAKEFVLQLQPSNSREENHCRRRMYAEVRENHMRLALVRDLAFG</sequence>
<accession>A0A9P1GGB7</accession>
<dbReference type="EMBL" id="CAMXCT010005490">
    <property type="protein sequence ID" value="CAI4012490.1"/>
    <property type="molecule type" value="Genomic_DNA"/>
</dbReference>
<evidence type="ECO:0000256" key="3">
    <source>
        <dbReference type="ARBA" id="ARBA00015817"/>
    </source>
</evidence>
<dbReference type="EMBL" id="CAMXCT030005490">
    <property type="protein sequence ID" value="CAL4799802.1"/>
    <property type="molecule type" value="Genomic_DNA"/>
</dbReference>
<dbReference type="Proteomes" id="UP001152797">
    <property type="component" value="Unassembled WGS sequence"/>
</dbReference>
<comment type="similarity">
    <text evidence="2">Belongs to the Rab3-GAP catalytic subunit family.</text>
</comment>
<evidence type="ECO:0000256" key="1">
    <source>
        <dbReference type="ARBA" id="ARBA00004496"/>
    </source>
</evidence>
<dbReference type="PANTHER" id="PTHR21422:SF9">
    <property type="entry name" value="RAB3 GTPASE-ACTIVATING PROTEIN CATALYTIC SUBUNIT"/>
    <property type="match status" value="1"/>
</dbReference>
<evidence type="ECO:0000313" key="7">
    <source>
        <dbReference type="EMBL" id="CAI4012490.1"/>
    </source>
</evidence>
<evidence type="ECO:0000256" key="2">
    <source>
        <dbReference type="ARBA" id="ARBA00008856"/>
    </source>
</evidence>
<dbReference type="AlphaFoldDB" id="A0A9P1GGB7"/>
<protein>
    <recommendedName>
        <fullName evidence="3">Rab3 GTPase-activating protein catalytic subunit</fullName>
    </recommendedName>
</protein>
<evidence type="ECO:0000259" key="6">
    <source>
        <dbReference type="Pfam" id="PF13890"/>
    </source>
</evidence>